<dbReference type="Proteomes" id="UP000015104">
    <property type="component" value="Unassembled WGS sequence"/>
</dbReference>
<proteinExistence type="predicted"/>
<evidence type="ECO:0000256" key="4">
    <source>
        <dbReference type="ARBA" id="ARBA00023136"/>
    </source>
</evidence>
<evidence type="ECO:0000313" key="6">
    <source>
        <dbReference type="EnsemblMetazoa" id="tetur19g01700.1"/>
    </source>
</evidence>
<evidence type="ECO:0000256" key="1">
    <source>
        <dbReference type="ARBA" id="ARBA00004141"/>
    </source>
</evidence>
<keyword evidence="2 5" id="KW-0812">Transmembrane</keyword>
<keyword evidence="3 5" id="KW-1133">Transmembrane helix</keyword>
<dbReference type="EnsemblMetazoa" id="tetur19g01700.1">
    <property type="protein sequence ID" value="tetur19g01700.1"/>
    <property type="gene ID" value="tetur19g01700"/>
</dbReference>
<dbReference type="HOGENOM" id="CLU_1236458_0_0_1"/>
<feature type="transmembrane region" description="Helical" evidence="5">
    <location>
        <begin position="192"/>
        <end position="215"/>
    </location>
</feature>
<feature type="transmembrane region" description="Helical" evidence="5">
    <location>
        <begin position="80"/>
        <end position="104"/>
    </location>
</feature>
<dbReference type="Pfam" id="PF00335">
    <property type="entry name" value="Tetraspanin"/>
    <property type="match status" value="1"/>
</dbReference>
<dbReference type="CDD" id="cd03127">
    <property type="entry name" value="tetraspanin_LEL"/>
    <property type="match status" value="1"/>
</dbReference>
<feature type="transmembrane region" description="Helical" evidence="5">
    <location>
        <begin position="12"/>
        <end position="35"/>
    </location>
</feature>
<protein>
    <recommendedName>
        <fullName evidence="8">Tetraspanin</fullName>
    </recommendedName>
</protein>
<dbReference type="PANTHER" id="PTHR19282">
    <property type="entry name" value="TETRASPANIN"/>
    <property type="match status" value="1"/>
</dbReference>
<comment type="subcellular location">
    <subcellularLocation>
        <location evidence="1">Membrane</location>
        <topology evidence="1">Multi-pass membrane protein</topology>
    </subcellularLocation>
</comment>
<sequence>MCRYFELPTWDEALLLILFKFIGAALSCASVAWGANLIAVHYEDVLAVGRGPAIMSIIVGVCAALLHWCECLSDMKKSSFVMNFVGSILLLLVIAEFTIGGFAFKYSNQLEDVTIEQFQSKIKEVEDGKMPELKENMDNFQIKMQCCGAFNASDWLQIPDSCFADQKQRKDIYTEGCVHAIKIVLAPTMEQLAIFVTALACLQIFIMLIFIVNYVRYHYERAEYEPV</sequence>
<dbReference type="OrthoDB" id="71600at2759"/>
<dbReference type="EMBL" id="CAEY01000422">
    <property type="status" value="NOT_ANNOTATED_CDS"/>
    <property type="molecule type" value="Genomic_DNA"/>
</dbReference>
<evidence type="ECO:0000256" key="3">
    <source>
        <dbReference type="ARBA" id="ARBA00022989"/>
    </source>
</evidence>
<evidence type="ECO:0000313" key="7">
    <source>
        <dbReference type="Proteomes" id="UP000015104"/>
    </source>
</evidence>
<dbReference type="OMA" id="NLIAVHY"/>
<accession>T1KS35</accession>
<evidence type="ECO:0008006" key="8">
    <source>
        <dbReference type="Google" id="ProtNLM"/>
    </source>
</evidence>
<gene>
    <name evidence="6" type="primary">107366756</name>
</gene>
<organism evidence="6 7">
    <name type="scientific">Tetranychus urticae</name>
    <name type="common">Two-spotted spider mite</name>
    <dbReference type="NCBI Taxonomy" id="32264"/>
    <lineage>
        <taxon>Eukaryota</taxon>
        <taxon>Metazoa</taxon>
        <taxon>Ecdysozoa</taxon>
        <taxon>Arthropoda</taxon>
        <taxon>Chelicerata</taxon>
        <taxon>Arachnida</taxon>
        <taxon>Acari</taxon>
        <taxon>Acariformes</taxon>
        <taxon>Trombidiformes</taxon>
        <taxon>Prostigmata</taxon>
        <taxon>Eleutherengona</taxon>
        <taxon>Raphignathae</taxon>
        <taxon>Tetranychoidea</taxon>
        <taxon>Tetranychidae</taxon>
        <taxon>Tetranychus</taxon>
    </lineage>
</organism>
<dbReference type="PANTHER" id="PTHR19282:SF544">
    <property type="entry name" value="TETRASPANIN"/>
    <property type="match status" value="1"/>
</dbReference>
<dbReference type="GO" id="GO:0005886">
    <property type="term" value="C:plasma membrane"/>
    <property type="evidence" value="ECO:0007669"/>
    <property type="project" value="TreeGrafter"/>
</dbReference>
<dbReference type="InterPro" id="IPR018499">
    <property type="entry name" value="Tetraspanin/Peripherin"/>
</dbReference>
<evidence type="ECO:0000256" key="2">
    <source>
        <dbReference type="ARBA" id="ARBA00022692"/>
    </source>
</evidence>
<dbReference type="SUPFAM" id="SSF48652">
    <property type="entry name" value="Tetraspanin"/>
    <property type="match status" value="1"/>
</dbReference>
<keyword evidence="7" id="KW-1185">Reference proteome</keyword>
<dbReference type="Gene3D" id="1.10.1450.10">
    <property type="entry name" value="Tetraspanin"/>
    <property type="match status" value="1"/>
</dbReference>
<dbReference type="AlphaFoldDB" id="T1KS35"/>
<keyword evidence="4 5" id="KW-0472">Membrane</keyword>
<reference evidence="7" key="1">
    <citation type="submission" date="2011-08" db="EMBL/GenBank/DDBJ databases">
        <authorList>
            <person name="Rombauts S."/>
        </authorList>
    </citation>
    <scope>NUCLEOTIDE SEQUENCE</scope>
    <source>
        <strain evidence="7">London</strain>
    </source>
</reference>
<feature type="transmembrane region" description="Helical" evidence="5">
    <location>
        <begin position="47"/>
        <end position="68"/>
    </location>
</feature>
<dbReference type="KEGG" id="tut:107366756"/>
<name>T1KS35_TETUR</name>
<evidence type="ECO:0000256" key="5">
    <source>
        <dbReference type="SAM" id="Phobius"/>
    </source>
</evidence>
<reference evidence="6" key="2">
    <citation type="submission" date="2015-06" db="UniProtKB">
        <authorList>
            <consortium name="EnsemblMetazoa"/>
        </authorList>
    </citation>
    <scope>IDENTIFICATION</scope>
</reference>
<dbReference type="InterPro" id="IPR008952">
    <property type="entry name" value="Tetraspanin_EC2_sf"/>
</dbReference>